<dbReference type="Gene3D" id="1.10.10.10">
    <property type="entry name" value="Winged helix-like DNA-binding domain superfamily/Winged helix DNA-binding domain"/>
    <property type="match status" value="1"/>
</dbReference>
<dbReference type="SUPFAM" id="SSF46785">
    <property type="entry name" value="Winged helix' DNA-binding domain"/>
    <property type="match status" value="1"/>
</dbReference>
<sequence>MAATTAQGTPSWLGAVNDRVGLAALLDHGPLTRIGICELVGVSKPTASLMMSRLIAAGVVEEQGTRTGTPGRSAVLYAARLDRPLGVAVDLDAHELRAAVVDAAGTDHPVVRRPLAEDPAERSAEREIAQAIADACAAAGSDPDAVRTVCIGIPGYVDPGGAGELFTETLPGWPSTGLRDRLEEALGRRVLIENDVNLAAIAERRRGAGLDHQEFALLWLGNGVGASFDLGGELYRGTFGGAGEIGFLPVSADAGALDPTARSLQDLVGGRAVAALTGGAAPTAEQLDALAERIAHAALPLLAVLDPGCLVLAGPTAALGGAPLAAAVESAIRRISRWYPAVLATGVTTDPVLAGAREFLRNRVRDDLLDTVARLAVS</sequence>
<evidence type="ECO:0000313" key="2">
    <source>
        <dbReference type="EMBL" id="XBX81137.1"/>
    </source>
</evidence>
<accession>A0AAU7W5D4</accession>
<comment type="similarity">
    <text evidence="1">Belongs to the ROK (NagC/XylR) family.</text>
</comment>
<dbReference type="PANTHER" id="PTHR18964:SF149">
    <property type="entry name" value="BIFUNCTIONAL UDP-N-ACETYLGLUCOSAMINE 2-EPIMERASE_N-ACETYLMANNOSAMINE KINASE"/>
    <property type="match status" value="1"/>
</dbReference>
<dbReference type="AlphaFoldDB" id="A0AAU7W5D4"/>
<name>A0AAU7W5D4_9MICO</name>
<protein>
    <submittedName>
        <fullName evidence="2">ROK family transcriptional regulator</fullName>
    </submittedName>
</protein>
<dbReference type="EMBL" id="CP158374">
    <property type="protein sequence ID" value="XBX81137.1"/>
    <property type="molecule type" value="Genomic_DNA"/>
</dbReference>
<dbReference type="InterPro" id="IPR036390">
    <property type="entry name" value="WH_DNA-bd_sf"/>
</dbReference>
<dbReference type="PANTHER" id="PTHR18964">
    <property type="entry name" value="ROK (REPRESSOR, ORF, KINASE) FAMILY"/>
    <property type="match status" value="1"/>
</dbReference>
<proteinExistence type="inferred from homology"/>
<dbReference type="Pfam" id="PF00480">
    <property type="entry name" value="ROK"/>
    <property type="match status" value="1"/>
</dbReference>
<organism evidence="2">
    <name type="scientific">Agromyces sp. G08B096</name>
    <dbReference type="NCBI Taxonomy" id="3156399"/>
    <lineage>
        <taxon>Bacteria</taxon>
        <taxon>Bacillati</taxon>
        <taxon>Actinomycetota</taxon>
        <taxon>Actinomycetes</taxon>
        <taxon>Micrococcales</taxon>
        <taxon>Microbacteriaceae</taxon>
        <taxon>Agromyces</taxon>
    </lineage>
</organism>
<dbReference type="RefSeq" id="WP_350347160.1">
    <property type="nucleotide sequence ID" value="NZ_CP158374.1"/>
</dbReference>
<evidence type="ECO:0000256" key="1">
    <source>
        <dbReference type="ARBA" id="ARBA00006479"/>
    </source>
</evidence>
<dbReference type="SUPFAM" id="SSF53067">
    <property type="entry name" value="Actin-like ATPase domain"/>
    <property type="match status" value="1"/>
</dbReference>
<dbReference type="InterPro" id="IPR043129">
    <property type="entry name" value="ATPase_NBD"/>
</dbReference>
<gene>
    <name evidence="2" type="ORF">ABIQ69_11005</name>
</gene>
<dbReference type="Gene3D" id="3.30.420.40">
    <property type="match status" value="2"/>
</dbReference>
<dbReference type="InterPro" id="IPR000600">
    <property type="entry name" value="ROK"/>
</dbReference>
<reference evidence="2" key="1">
    <citation type="submission" date="2024-05" db="EMBL/GenBank/DDBJ databases">
        <authorList>
            <person name="Yu L."/>
        </authorList>
    </citation>
    <scope>NUCLEOTIDE SEQUENCE</scope>
    <source>
        <strain evidence="2">G08B096</strain>
    </source>
</reference>
<dbReference type="InterPro" id="IPR036388">
    <property type="entry name" value="WH-like_DNA-bd_sf"/>
</dbReference>
<dbReference type="CDD" id="cd23763">
    <property type="entry name" value="ASKHA_ATPase_ROK"/>
    <property type="match status" value="1"/>
</dbReference>